<evidence type="ECO:0000256" key="5">
    <source>
        <dbReference type="ARBA" id="ARBA00038306"/>
    </source>
</evidence>
<gene>
    <name evidence="8" type="ORF">P0Y65_00810</name>
</gene>
<accession>A0AAJ5VVU6</accession>
<evidence type="ECO:0000256" key="3">
    <source>
        <dbReference type="ARBA" id="ARBA00023136"/>
    </source>
</evidence>
<proteinExistence type="inferred from homology"/>
<keyword evidence="2 6" id="KW-0732">Signal</keyword>
<evidence type="ECO:0000256" key="6">
    <source>
        <dbReference type="SAM" id="SignalP"/>
    </source>
</evidence>
<reference evidence="8" key="1">
    <citation type="submission" date="2023-03" db="EMBL/GenBank/DDBJ databases">
        <title>Andean soil-derived lignocellulolytic bacterial consortium as a source of novel taxa and putative plastic-active enzymes.</title>
        <authorList>
            <person name="Diaz-Garcia L."/>
            <person name="Chuvochina M."/>
            <person name="Feuerriegel G."/>
            <person name="Bunk B."/>
            <person name="Sproer C."/>
            <person name="Streit W.R."/>
            <person name="Rodriguez L.M."/>
            <person name="Overmann J."/>
            <person name="Jimenez D.J."/>
        </authorList>
    </citation>
    <scope>NUCLEOTIDE SEQUENCE</scope>
    <source>
        <strain evidence="8">MAG 4196</strain>
    </source>
</reference>
<feature type="chain" id="PRO_5042619560" evidence="6">
    <location>
        <begin position="21"/>
        <end position="233"/>
    </location>
</feature>
<evidence type="ECO:0000313" key="9">
    <source>
        <dbReference type="Proteomes" id="UP001217476"/>
    </source>
</evidence>
<dbReference type="AlphaFoldDB" id="A0AAJ5VVU6"/>
<evidence type="ECO:0000259" key="7">
    <source>
        <dbReference type="Pfam" id="PF13505"/>
    </source>
</evidence>
<keyword evidence="3" id="KW-0472">Membrane</keyword>
<dbReference type="PANTHER" id="PTHR34001:SF3">
    <property type="entry name" value="BLL7405 PROTEIN"/>
    <property type="match status" value="1"/>
</dbReference>
<sequence>MKRLCAGLAVLGCFIAPVSAADLMLGETIVSMDRSELPASGFDWSGFYAGLNGGYLTGDVDSTSVATGVTTEVPLDGAMLGVTLGGNAQFGMFVLGAEGDLAWSGADGSATCELLPGSDCNAEIDWLGTVTARGGVAFDSILVFAKGGVAVARGRGTVTPAFAGISNEFEDTFVGWTAGAGVELAVTDAISVKAEYNYIDLGSQDAPAGTIGTGVQEVSPVAHAVKLGFNYHF</sequence>
<comment type="similarity">
    <text evidence="5">Belongs to the Omp25/RopB family.</text>
</comment>
<feature type="signal peptide" evidence="6">
    <location>
        <begin position="1"/>
        <end position="20"/>
    </location>
</feature>
<organism evidence="8 9">
    <name type="scientific">Candidatus Devosia phytovorans</name>
    <dbReference type="NCBI Taxonomy" id="3121372"/>
    <lineage>
        <taxon>Bacteria</taxon>
        <taxon>Pseudomonadati</taxon>
        <taxon>Pseudomonadota</taxon>
        <taxon>Alphaproteobacteria</taxon>
        <taxon>Hyphomicrobiales</taxon>
        <taxon>Devosiaceae</taxon>
        <taxon>Devosia</taxon>
    </lineage>
</organism>
<dbReference type="InterPro" id="IPR027385">
    <property type="entry name" value="Beta-barrel_OMP"/>
</dbReference>
<keyword evidence="4" id="KW-0998">Cell outer membrane</keyword>
<dbReference type="GO" id="GO:0009279">
    <property type="term" value="C:cell outer membrane"/>
    <property type="evidence" value="ECO:0007669"/>
    <property type="project" value="UniProtKB-SubCell"/>
</dbReference>
<dbReference type="Gene3D" id="2.40.160.20">
    <property type="match status" value="1"/>
</dbReference>
<evidence type="ECO:0000313" key="8">
    <source>
        <dbReference type="EMBL" id="WEK04830.1"/>
    </source>
</evidence>
<protein>
    <submittedName>
        <fullName evidence="8">Porin family protein</fullName>
    </submittedName>
</protein>
<dbReference type="SUPFAM" id="SSF56925">
    <property type="entry name" value="OMPA-like"/>
    <property type="match status" value="1"/>
</dbReference>
<dbReference type="PANTHER" id="PTHR34001">
    <property type="entry name" value="BLL7405 PROTEIN"/>
    <property type="match status" value="1"/>
</dbReference>
<name>A0AAJ5VVU6_9HYPH</name>
<feature type="domain" description="Outer membrane protein beta-barrel" evidence="7">
    <location>
        <begin position="41"/>
        <end position="233"/>
    </location>
</feature>
<evidence type="ECO:0000256" key="4">
    <source>
        <dbReference type="ARBA" id="ARBA00023237"/>
    </source>
</evidence>
<dbReference type="InterPro" id="IPR051692">
    <property type="entry name" value="OMP-like"/>
</dbReference>
<evidence type="ECO:0000256" key="1">
    <source>
        <dbReference type="ARBA" id="ARBA00004442"/>
    </source>
</evidence>
<dbReference type="Pfam" id="PF13505">
    <property type="entry name" value="OMP_b-brl"/>
    <property type="match status" value="1"/>
</dbReference>
<evidence type="ECO:0000256" key="2">
    <source>
        <dbReference type="ARBA" id="ARBA00022729"/>
    </source>
</evidence>
<dbReference type="InterPro" id="IPR011250">
    <property type="entry name" value="OMP/PagP_B-barrel"/>
</dbReference>
<comment type="subcellular location">
    <subcellularLocation>
        <location evidence="1">Cell outer membrane</location>
    </subcellularLocation>
</comment>
<dbReference type="Proteomes" id="UP001217476">
    <property type="component" value="Chromosome"/>
</dbReference>
<dbReference type="EMBL" id="CP119312">
    <property type="protein sequence ID" value="WEK04830.1"/>
    <property type="molecule type" value="Genomic_DNA"/>
</dbReference>